<sequence>MDNGCGIFVKIVTNLWREEISTYQQITTKRGCSKRASSFYLLSKFVFDPILTFYKASCHYRTSVICCYV</sequence>
<evidence type="ECO:0000313" key="5">
    <source>
        <dbReference type="Proteomes" id="UP000220702"/>
    </source>
</evidence>
<dbReference type="AlphaFoldDB" id="A0A9X6TIE1"/>
<dbReference type="Proteomes" id="UP000191057">
    <property type="component" value="Chromosome"/>
</dbReference>
<evidence type="ECO:0000313" key="1">
    <source>
        <dbReference type="EMBL" id="AQY41786.1"/>
    </source>
</evidence>
<dbReference type="EMBL" id="NVNL01000056">
    <property type="protein sequence ID" value="PEA86790.1"/>
    <property type="molecule type" value="Genomic_DNA"/>
</dbReference>
<dbReference type="Proteomes" id="UP001181533">
    <property type="component" value="Unassembled WGS sequence"/>
</dbReference>
<accession>A0A9X6TIE1</accession>
<gene>
    <name evidence="1" type="ORF">B4918_29265</name>
    <name evidence="3" type="ORF">CON71_27845</name>
    <name evidence="2" type="ORF">FO599_05280</name>
</gene>
<evidence type="ECO:0000313" key="2">
    <source>
        <dbReference type="EMBL" id="MDR4175546.1"/>
    </source>
</evidence>
<name>A0A9X6TIE1_BACTU</name>
<evidence type="ECO:0000313" key="3">
    <source>
        <dbReference type="EMBL" id="PEA86790.1"/>
    </source>
</evidence>
<reference evidence="1 4" key="1">
    <citation type="submission" date="2017-03" db="EMBL/GenBank/DDBJ databases">
        <title>Complete genome sequence of Bacillus thuringiensis L-7601, a novel melanin producing strain.</title>
        <authorList>
            <person name="Cai J."/>
            <person name="Cao Z."/>
            <person name="Tan T."/>
        </authorList>
    </citation>
    <scope>NUCLEOTIDE SEQUENCE [LARGE SCALE GENOMIC DNA]</scope>
    <source>
        <strain evidence="1 4">L-7601</strain>
    </source>
</reference>
<reference evidence="2" key="3">
    <citation type="submission" date="2019-07" db="EMBL/GenBank/DDBJ databases">
        <title>Phylogenomic Reclassification of ATCC Bacillus Strains and Various Taxa within the Genus Bacillus.</title>
        <authorList>
            <person name="Riojas M.A."/>
            <person name="Frank A.M."/>
            <person name="Fenn S.L."/>
            <person name="King S.P."/>
            <person name="Brower S.M."/>
            <person name="Hazbon M.H."/>
        </authorList>
    </citation>
    <scope>NUCLEOTIDE SEQUENCE</scope>
    <source>
        <strain evidence="2">ATCC 35646</strain>
    </source>
</reference>
<evidence type="ECO:0000313" key="4">
    <source>
        <dbReference type="Proteomes" id="UP000191057"/>
    </source>
</evidence>
<organism evidence="3 5">
    <name type="scientific">Bacillus thuringiensis</name>
    <dbReference type="NCBI Taxonomy" id="1428"/>
    <lineage>
        <taxon>Bacteria</taxon>
        <taxon>Bacillati</taxon>
        <taxon>Bacillota</taxon>
        <taxon>Bacilli</taxon>
        <taxon>Bacillales</taxon>
        <taxon>Bacillaceae</taxon>
        <taxon>Bacillus</taxon>
        <taxon>Bacillus cereus group</taxon>
    </lineage>
</organism>
<dbReference type="Proteomes" id="UP000220702">
    <property type="component" value="Unassembled WGS sequence"/>
</dbReference>
<protein>
    <submittedName>
        <fullName evidence="3">Uncharacterized protein</fullName>
    </submittedName>
</protein>
<dbReference type="EMBL" id="CP020002">
    <property type="protein sequence ID" value="AQY41786.1"/>
    <property type="molecule type" value="Genomic_DNA"/>
</dbReference>
<proteinExistence type="predicted"/>
<dbReference type="EMBL" id="VKQN01000004">
    <property type="protein sequence ID" value="MDR4175546.1"/>
    <property type="molecule type" value="Genomic_DNA"/>
</dbReference>
<reference evidence="3 5" key="2">
    <citation type="submission" date="2017-09" db="EMBL/GenBank/DDBJ databases">
        <title>Large-scale bioinformatics analysis of Bacillus genomes uncovers conserved roles of natural products in bacterial physiology.</title>
        <authorList>
            <consortium name="Agbiome Team Llc"/>
            <person name="Bleich R.M."/>
            <person name="Grubbs K.J."/>
            <person name="Santa Maria K.C."/>
            <person name="Allen S.E."/>
            <person name="Farag S."/>
            <person name="Shank E.A."/>
            <person name="Bowers A."/>
        </authorList>
    </citation>
    <scope>NUCLEOTIDE SEQUENCE [LARGE SCALE GENOMIC DNA]</scope>
    <source>
        <strain evidence="3 5">AFS089089</strain>
    </source>
</reference>